<dbReference type="InterPro" id="IPR036113">
    <property type="entry name" value="Asp/Glu-ADT_sf_sub_c"/>
</dbReference>
<dbReference type="PANTHER" id="PTHR15004:SF0">
    <property type="entry name" value="GLUTAMYL-TRNA(GLN) AMIDOTRANSFERASE SUBUNIT C, MITOCHONDRIAL"/>
    <property type="match status" value="1"/>
</dbReference>
<dbReference type="GO" id="GO:0006412">
    <property type="term" value="P:translation"/>
    <property type="evidence" value="ECO:0007669"/>
    <property type="project" value="UniProtKB-UniRule"/>
</dbReference>
<dbReference type="GO" id="GO:0050566">
    <property type="term" value="F:asparaginyl-tRNA synthase (glutamine-hydrolyzing) activity"/>
    <property type="evidence" value="ECO:0007669"/>
    <property type="project" value="RHEA"/>
</dbReference>
<proteinExistence type="inferred from homology"/>
<keyword evidence="4" id="KW-1185">Reference proteome</keyword>
<dbReference type="GO" id="GO:0050567">
    <property type="term" value="F:glutaminyl-tRNA synthase (glutamine-hydrolyzing) activity"/>
    <property type="evidence" value="ECO:0007669"/>
    <property type="project" value="UniProtKB-UniRule"/>
</dbReference>
<keyword evidence="2" id="KW-0436">Ligase</keyword>
<dbReference type="PANTHER" id="PTHR15004">
    <property type="entry name" value="GLUTAMYL-TRNA(GLN) AMIDOTRANSFERASE SUBUNIT C, MITOCHONDRIAL"/>
    <property type="match status" value="1"/>
</dbReference>
<dbReference type="SUPFAM" id="SSF141000">
    <property type="entry name" value="Glu-tRNAGln amidotransferase C subunit"/>
    <property type="match status" value="1"/>
</dbReference>
<dbReference type="Gene3D" id="1.10.20.60">
    <property type="entry name" value="Glu-tRNAGln amidotransferase C subunit, N-terminal domain"/>
    <property type="match status" value="1"/>
</dbReference>
<dbReference type="AlphaFoldDB" id="A0A1H0CLS0"/>
<evidence type="ECO:0000256" key="2">
    <source>
        <dbReference type="HAMAP-Rule" id="MF_00122"/>
    </source>
</evidence>
<organism evidence="3 4">
    <name type="scientific">Desulfonauticus submarinus</name>
    <dbReference type="NCBI Taxonomy" id="206665"/>
    <lineage>
        <taxon>Bacteria</taxon>
        <taxon>Pseudomonadati</taxon>
        <taxon>Thermodesulfobacteriota</taxon>
        <taxon>Desulfovibrionia</taxon>
        <taxon>Desulfovibrionales</taxon>
        <taxon>Desulfonauticaceae</taxon>
        <taxon>Desulfonauticus</taxon>
    </lineage>
</organism>
<name>A0A1H0CLS0_9BACT</name>
<dbReference type="Proteomes" id="UP000199602">
    <property type="component" value="Unassembled WGS sequence"/>
</dbReference>
<dbReference type="STRING" id="206665.SAMN04488516_10398"/>
<comment type="subunit">
    <text evidence="2">Heterotrimer of A, B and C subunits.</text>
</comment>
<dbReference type="EC" id="6.3.5.-" evidence="2"/>
<reference evidence="3 4" key="1">
    <citation type="submission" date="2016-10" db="EMBL/GenBank/DDBJ databases">
        <authorList>
            <person name="de Groot N.N."/>
        </authorList>
    </citation>
    <scope>NUCLEOTIDE SEQUENCE [LARGE SCALE GENOMIC DNA]</scope>
    <source>
        <strain evidence="3 4">DSM 15269</strain>
    </source>
</reference>
<protein>
    <recommendedName>
        <fullName evidence="2">Aspartyl/glutamyl-tRNA(Asn/Gln) amidotransferase subunit C</fullName>
        <shortName evidence="2">Asp/Glu-ADT subunit C</shortName>
        <ecNumber evidence="2">6.3.5.-</ecNumber>
    </recommendedName>
</protein>
<evidence type="ECO:0000313" key="4">
    <source>
        <dbReference type="Proteomes" id="UP000199602"/>
    </source>
</evidence>
<evidence type="ECO:0000313" key="3">
    <source>
        <dbReference type="EMBL" id="SDN58792.1"/>
    </source>
</evidence>
<dbReference type="NCBIfam" id="TIGR00135">
    <property type="entry name" value="gatC"/>
    <property type="match status" value="1"/>
</dbReference>
<comment type="catalytic activity">
    <reaction evidence="2">
        <text>L-glutamyl-tRNA(Gln) + L-glutamine + ATP + H2O = L-glutaminyl-tRNA(Gln) + L-glutamate + ADP + phosphate + H(+)</text>
        <dbReference type="Rhea" id="RHEA:17521"/>
        <dbReference type="Rhea" id="RHEA-COMP:9681"/>
        <dbReference type="Rhea" id="RHEA-COMP:9684"/>
        <dbReference type="ChEBI" id="CHEBI:15377"/>
        <dbReference type="ChEBI" id="CHEBI:15378"/>
        <dbReference type="ChEBI" id="CHEBI:29985"/>
        <dbReference type="ChEBI" id="CHEBI:30616"/>
        <dbReference type="ChEBI" id="CHEBI:43474"/>
        <dbReference type="ChEBI" id="CHEBI:58359"/>
        <dbReference type="ChEBI" id="CHEBI:78520"/>
        <dbReference type="ChEBI" id="CHEBI:78521"/>
        <dbReference type="ChEBI" id="CHEBI:456216"/>
    </reaction>
</comment>
<dbReference type="Pfam" id="PF02686">
    <property type="entry name" value="GatC"/>
    <property type="match status" value="1"/>
</dbReference>
<sequence>MSLSKDQVKQIATLAKLKLPKEKEELYQQQLTKILDYMNKLNELDTTNIEPLYSPCPNTSIFREDMVQKNIQRKDILQNAPATDDEFFIVPKII</sequence>
<dbReference type="GO" id="GO:0006450">
    <property type="term" value="P:regulation of translational fidelity"/>
    <property type="evidence" value="ECO:0007669"/>
    <property type="project" value="InterPro"/>
</dbReference>
<dbReference type="RefSeq" id="WP_092064248.1">
    <property type="nucleotide sequence ID" value="NZ_FNIN01000003.1"/>
</dbReference>
<comment type="similarity">
    <text evidence="2">Belongs to the GatC family.</text>
</comment>
<dbReference type="EMBL" id="FNIN01000003">
    <property type="protein sequence ID" value="SDN58792.1"/>
    <property type="molecule type" value="Genomic_DNA"/>
</dbReference>
<dbReference type="OrthoDB" id="9813938at2"/>
<evidence type="ECO:0000256" key="1">
    <source>
        <dbReference type="ARBA" id="ARBA00022840"/>
    </source>
</evidence>
<keyword evidence="2" id="KW-0547">Nucleotide-binding</keyword>
<accession>A0A1H0CLS0</accession>
<dbReference type="InterPro" id="IPR003837">
    <property type="entry name" value="GatC"/>
</dbReference>
<gene>
    <name evidence="2" type="primary">gatC</name>
    <name evidence="3" type="ORF">SAMN04488516_10398</name>
</gene>
<keyword evidence="2" id="KW-0648">Protein biosynthesis</keyword>
<dbReference type="GO" id="GO:0016740">
    <property type="term" value="F:transferase activity"/>
    <property type="evidence" value="ECO:0007669"/>
    <property type="project" value="UniProtKB-KW"/>
</dbReference>
<keyword evidence="1 2" id="KW-0067">ATP-binding</keyword>
<comment type="catalytic activity">
    <reaction evidence="2">
        <text>L-aspartyl-tRNA(Asn) + L-glutamine + ATP + H2O = L-asparaginyl-tRNA(Asn) + L-glutamate + ADP + phosphate + 2 H(+)</text>
        <dbReference type="Rhea" id="RHEA:14513"/>
        <dbReference type="Rhea" id="RHEA-COMP:9674"/>
        <dbReference type="Rhea" id="RHEA-COMP:9677"/>
        <dbReference type="ChEBI" id="CHEBI:15377"/>
        <dbReference type="ChEBI" id="CHEBI:15378"/>
        <dbReference type="ChEBI" id="CHEBI:29985"/>
        <dbReference type="ChEBI" id="CHEBI:30616"/>
        <dbReference type="ChEBI" id="CHEBI:43474"/>
        <dbReference type="ChEBI" id="CHEBI:58359"/>
        <dbReference type="ChEBI" id="CHEBI:78515"/>
        <dbReference type="ChEBI" id="CHEBI:78516"/>
        <dbReference type="ChEBI" id="CHEBI:456216"/>
    </reaction>
</comment>
<dbReference type="GO" id="GO:0005524">
    <property type="term" value="F:ATP binding"/>
    <property type="evidence" value="ECO:0007669"/>
    <property type="project" value="UniProtKB-KW"/>
</dbReference>
<dbReference type="GO" id="GO:0070681">
    <property type="term" value="P:glutaminyl-tRNAGln biosynthesis via transamidation"/>
    <property type="evidence" value="ECO:0007669"/>
    <property type="project" value="TreeGrafter"/>
</dbReference>
<dbReference type="HAMAP" id="MF_00122">
    <property type="entry name" value="GatC"/>
    <property type="match status" value="1"/>
</dbReference>
<keyword evidence="3" id="KW-0808">Transferase</keyword>
<comment type="function">
    <text evidence="2">Allows the formation of correctly charged Asn-tRNA(Asn) or Gln-tRNA(Gln) through the transamidation of misacylated Asp-tRNA(Asn) or Glu-tRNA(Gln) in organisms which lack either or both of asparaginyl-tRNA or glutaminyl-tRNA synthetases. The reaction takes place in the presence of glutamine and ATP through an activated phospho-Asp-tRNA(Asn) or phospho-Glu-tRNA(Gln).</text>
</comment>